<reference evidence="11" key="1">
    <citation type="submission" date="2020-09" db="EMBL/GenBank/DDBJ databases">
        <authorList>
            <person name="Kikuchi T."/>
        </authorList>
    </citation>
    <scope>NUCLEOTIDE SEQUENCE</scope>
    <source>
        <strain evidence="11">SH1</strain>
    </source>
</reference>
<dbReference type="PROSITE" id="PS00039">
    <property type="entry name" value="DEAD_ATP_HELICASE"/>
    <property type="match status" value="1"/>
</dbReference>
<evidence type="ECO:0000259" key="9">
    <source>
        <dbReference type="PROSITE" id="PS51192"/>
    </source>
</evidence>
<dbReference type="Pfam" id="PF00271">
    <property type="entry name" value="Helicase_C"/>
    <property type="match status" value="1"/>
</dbReference>
<sequence>MGIKDGVDVKDLLSPKIVDYVKKELKFDSFTPPQEWSIKHFFQKYDCIVQAPTGSGKTLAYGLPMIQILDAKKEKVNENECHVLGLILAPSKELVNQVSTVLRPIANLFDLNVVKLIGGGGSKTVTDKPFKGNCIVIATPGRLDHVLEKFEHLKKSFKTLEMLVIDEADRFSDEEFKVSVSSILGLLPKQRLTGLFSATQAKEVENLVKFGVRNPIRMVFSHDLKPEVSEDINETLTSGEAVPEKLINYYTINDADKKVLALVEFLNSIPNAKVLVFMCSASEVEYFSDVLPQFLTNTKKRPVMAIHRKKHSKRQGIIKSFVSAKKAVLLCTDLMARGLDIVDIDWVVQFDIPKQTNWFVHRSGRTGRQGKQGKAIVFLNKEEDAYIEFVSKYENLTLTEYKIEGLSKDKALDLREKIRDLAKSDRKILVNGTRAFVAFVQFYIKHDCKIVCKLGEQDIPGLAHAFGLLRMPVMNEFRGRKDMKEFENAGIPTVQIAYKDEKLEAQRLIENTKKQEAQAKKLEKIREKRKAEEEGEETTVTSKKKHKITKPKKQSEWNELQNDQRLLKKFKAGKISKKELSEEL</sequence>
<dbReference type="Pfam" id="PF13959">
    <property type="entry name" value="CTE_SPB4"/>
    <property type="match status" value="1"/>
</dbReference>
<dbReference type="Proteomes" id="UP000783686">
    <property type="component" value="Unassembled WGS sequence"/>
</dbReference>
<evidence type="ECO:0000256" key="4">
    <source>
        <dbReference type="ARBA" id="ARBA00022840"/>
    </source>
</evidence>
<dbReference type="GO" id="GO:0003723">
    <property type="term" value="F:RNA binding"/>
    <property type="evidence" value="ECO:0007669"/>
    <property type="project" value="UniProtKB-UniRule"/>
</dbReference>
<dbReference type="InterPro" id="IPR011545">
    <property type="entry name" value="DEAD/DEAH_box_helicase_dom"/>
</dbReference>
<dbReference type="SMART" id="SM00487">
    <property type="entry name" value="DEXDc"/>
    <property type="match status" value="1"/>
</dbReference>
<comment type="similarity">
    <text evidence="6">Belongs to the DEAD box helicase family.</text>
</comment>
<comment type="catalytic activity">
    <reaction evidence="7">
        <text>ATP + H2O = ADP + phosphate + H(+)</text>
        <dbReference type="Rhea" id="RHEA:13065"/>
        <dbReference type="ChEBI" id="CHEBI:15377"/>
        <dbReference type="ChEBI" id="CHEBI:15378"/>
        <dbReference type="ChEBI" id="CHEBI:30616"/>
        <dbReference type="ChEBI" id="CHEBI:43474"/>
        <dbReference type="ChEBI" id="CHEBI:456216"/>
        <dbReference type="EC" id="3.6.4.13"/>
    </reaction>
</comment>
<dbReference type="PROSITE" id="PS51194">
    <property type="entry name" value="HELICASE_CTER"/>
    <property type="match status" value="1"/>
</dbReference>
<organism evidence="11 12">
    <name type="scientific">Bursaphelenchus okinawaensis</name>
    <dbReference type="NCBI Taxonomy" id="465554"/>
    <lineage>
        <taxon>Eukaryota</taxon>
        <taxon>Metazoa</taxon>
        <taxon>Ecdysozoa</taxon>
        <taxon>Nematoda</taxon>
        <taxon>Chromadorea</taxon>
        <taxon>Rhabditida</taxon>
        <taxon>Tylenchina</taxon>
        <taxon>Tylenchomorpha</taxon>
        <taxon>Aphelenchoidea</taxon>
        <taxon>Aphelenchoididae</taxon>
        <taxon>Bursaphelenchus</taxon>
    </lineage>
</organism>
<proteinExistence type="inferred from homology"/>
<name>A0A811JU14_9BILA</name>
<dbReference type="GO" id="GO:0005524">
    <property type="term" value="F:ATP binding"/>
    <property type="evidence" value="ECO:0007669"/>
    <property type="project" value="UniProtKB-UniRule"/>
</dbReference>
<keyword evidence="1 6" id="KW-0547">Nucleotide-binding</keyword>
<dbReference type="PANTHER" id="PTHR24031">
    <property type="entry name" value="RNA HELICASE"/>
    <property type="match status" value="1"/>
</dbReference>
<evidence type="ECO:0000259" key="10">
    <source>
        <dbReference type="PROSITE" id="PS51194"/>
    </source>
</evidence>
<dbReference type="PROSITE" id="PS51192">
    <property type="entry name" value="HELICASE_ATP_BIND_1"/>
    <property type="match status" value="1"/>
</dbReference>
<evidence type="ECO:0000256" key="2">
    <source>
        <dbReference type="ARBA" id="ARBA00022801"/>
    </source>
</evidence>
<keyword evidence="4 6" id="KW-0067">ATP-binding</keyword>
<dbReference type="InterPro" id="IPR014001">
    <property type="entry name" value="Helicase_ATP-bd"/>
</dbReference>
<dbReference type="OrthoDB" id="7396459at2759"/>
<protein>
    <recommendedName>
        <fullName evidence="7">ATP-dependent RNA helicase</fullName>
        <ecNumber evidence="7">3.6.4.13</ecNumber>
    </recommendedName>
</protein>
<dbReference type="EMBL" id="CAJFDH010000001">
    <property type="protein sequence ID" value="CAD5206632.1"/>
    <property type="molecule type" value="Genomic_DNA"/>
</dbReference>
<gene>
    <name evidence="11" type="ORF">BOKJ2_LOCUS1316</name>
</gene>
<dbReference type="Proteomes" id="UP000614601">
    <property type="component" value="Unassembled WGS sequence"/>
</dbReference>
<dbReference type="SMART" id="SM00490">
    <property type="entry name" value="HELICc"/>
    <property type="match status" value="1"/>
</dbReference>
<evidence type="ECO:0000256" key="5">
    <source>
        <dbReference type="ARBA" id="ARBA00022884"/>
    </source>
</evidence>
<keyword evidence="12" id="KW-1185">Reference proteome</keyword>
<keyword evidence="5 7" id="KW-0694">RNA-binding</keyword>
<evidence type="ECO:0000256" key="8">
    <source>
        <dbReference type="SAM" id="MobiDB-lite"/>
    </source>
</evidence>
<dbReference type="InterPro" id="IPR025313">
    <property type="entry name" value="SPB4-like_CTE"/>
</dbReference>
<comment type="domain">
    <text evidence="7">The Q motif is unique to and characteristic of the DEAD box family of RNA helicases and controls ATP binding and hydrolysis.</text>
</comment>
<dbReference type="SUPFAM" id="SSF52540">
    <property type="entry name" value="P-loop containing nucleoside triphosphate hydrolases"/>
    <property type="match status" value="1"/>
</dbReference>
<feature type="compositionally biased region" description="Basic residues" evidence="8">
    <location>
        <begin position="542"/>
        <end position="552"/>
    </location>
</feature>
<dbReference type="Pfam" id="PF00270">
    <property type="entry name" value="DEAD"/>
    <property type="match status" value="1"/>
</dbReference>
<dbReference type="InterPro" id="IPR001650">
    <property type="entry name" value="Helicase_C-like"/>
</dbReference>
<feature type="region of interest" description="Disordered" evidence="8">
    <location>
        <begin position="521"/>
        <end position="562"/>
    </location>
</feature>
<accession>A0A811JU14</accession>
<dbReference type="AlphaFoldDB" id="A0A811JU14"/>
<feature type="domain" description="Helicase C-terminal" evidence="10">
    <location>
        <begin position="261"/>
        <end position="422"/>
    </location>
</feature>
<dbReference type="InterPro" id="IPR000629">
    <property type="entry name" value="RNA-helicase_DEAD-box_CS"/>
</dbReference>
<feature type="domain" description="Helicase ATP-binding" evidence="9">
    <location>
        <begin position="38"/>
        <end position="218"/>
    </location>
</feature>
<keyword evidence="2 6" id="KW-0378">Hydrolase</keyword>
<comment type="function">
    <text evidence="7">RNA helicase.</text>
</comment>
<keyword evidence="3 6" id="KW-0347">Helicase</keyword>
<feature type="compositionally biased region" description="Basic and acidic residues" evidence="8">
    <location>
        <begin position="521"/>
        <end position="532"/>
    </location>
</feature>
<dbReference type="CDD" id="cd18787">
    <property type="entry name" value="SF2_C_DEAD"/>
    <property type="match status" value="1"/>
</dbReference>
<dbReference type="EMBL" id="CAJFCW020000001">
    <property type="protein sequence ID" value="CAG9082554.1"/>
    <property type="molecule type" value="Genomic_DNA"/>
</dbReference>
<dbReference type="GO" id="GO:0016787">
    <property type="term" value="F:hydrolase activity"/>
    <property type="evidence" value="ECO:0007669"/>
    <property type="project" value="UniProtKB-KW"/>
</dbReference>
<dbReference type="EC" id="3.6.4.13" evidence="7"/>
<dbReference type="GO" id="GO:0003724">
    <property type="term" value="F:RNA helicase activity"/>
    <property type="evidence" value="ECO:0007669"/>
    <property type="project" value="UniProtKB-EC"/>
</dbReference>
<dbReference type="GO" id="GO:0043186">
    <property type="term" value="C:P granule"/>
    <property type="evidence" value="ECO:0007669"/>
    <property type="project" value="UniProtKB-ARBA"/>
</dbReference>
<evidence type="ECO:0000313" key="11">
    <source>
        <dbReference type="EMBL" id="CAD5206632.1"/>
    </source>
</evidence>
<evidence type="ECO:0000256" key="3">
    <source>
        <dbReference type="ARBA" id="ARBA00022806"/>
    </source>
</evidence>
<dbReference type="InterPro" id="IPR027417">
    <property type="entry name" value="P-loop_NTPase"/>
</dbReference>
<evidence type="ECO:0000256" key="6">
    <source>
        <dbReference type="RuleBase" id="RU000492"/>
    </source>
</evidence>
<dbReference type="Gene3D" id="3.40.50.300">
    <property type="entry name" value="P-loop containing nucleotide triphosphate hydrolases"/>
    <property type="match status" value="2"/>
</dbReference>
<evidence type="ECO:0000256" key="1">
    <source>
        <dbReference type="ARBA" id="ARBA00022741"/>
    </source>
</evidence>
<comment type="caution">
    <text evidence="11">The sequence shown here is derived from an EMBL/GenBank/DDBJ whole genome shotgun (WGS) entry which is preliminary data.</text>
</comment>
<evidence type="ECO:0000256" key="7">
    <source>
        <dbReference type="RuleBase" id="RU365068"/>
    </source>
</evidence>
<dbReference type="SMART" id="SM01178">
    <property type="entry name" value="DUF4217"/>
    <property type="match status" value="1"/>
</dbReference>
<evidence type="ECO:0000313" key="12">
    <source>
        <dbReference type="Proteomes" id="UP000614601"/>
    </source>
</evidence>